<reference evidence="1" key="1">
    <citation type="submission" date="2020-05" db="EMBL/GenBank/DDBJ databases">
        <title>Phylogenomic resolution of chytrid fungi.</title>
        <authorList>
            <person name="Stajich J.E."/>
            <person name="Amses K."/>
            <person name="Simmons R."/>
            <person name="Seto K."/>
            <person name="Myers J."/>
            <person name="Bonds A."/>
            <person name="Quandt C.A."/>
            <person name="Barry K."/>
            <person name="Liu P."/>
            <person name="Grigoriev I."/>
            <person name="Longcore J.E."/>
            <person name="James T.Y."/>
        </authorList>
    </citation>
    <scope>NUCLEOTIDE SEQUENCE</scope>
    <source>
        <strain evidence="1">JEL0318</strain>
    </source>
</reference>
<protein>
    <submittedName>
        <fullName evidence="1">Uncharacterized protein</fullName>
    </submittedName>
</protein>
<proteinExistence type="predicted"/>
<comment type="caution">
    <text evidence="1">The sequence shown here is derived from an EMBL/GenBank/DDBJ whole genome shotgun (WGS) entry which is preliminary data.</text>
</comment>
<evidence type="ECO:0000313" key="1">
    <source>
        <dbReference type="EMBL" id="KAJ3055333.1"/>
    </source>
</evidence>
<keyword evidence="2" id="KW-1185">Reference proteome</keyword>
<name>A0AAD5X7C5_9FUNG</name>
<dbReference type="Proteomes" id="UP001212841">
    <property type="component" value="Unassembled WGS sequence"/>
</dbReference>
<dbReference type="EMBL" id="JADGJD010000084">
    <property type="protein sequence ID" value="KAJ3055333.1"/>
    <property type="molecule type" value="Genomic_DNA"/>
</dbReference>
<evidence type="ECO:0000313" key="2">
    <source>
        <dbReference type="Proteomes" id="UP001212841"/>
    </source>
</evidence>
<gene>
    <name evidence="1" type="ORF">HK097_010833</name>
</gene>
<accession>A0AAD5X7C5</accession>
<sequence>MAQSRLLTKTFGAVNETSPLGMSVEGSRIRDVGDPVQLAGAVNLGFVTDMINRTLGNLSYAAGTDLNLSGRTFKVDSYQPQIVTVATLQGLSVNGQINFTGSNVHVTAPSPTEPSDVCIKSYAEGFVVLPGIGLEKNGQLMNIASNLPQRDVIGPLSSLAVTGDAVFSAHVTVPSPLTGSDAASKAYADSVVVQAGTGLTNEHCDIHPAQLADSDLIGHVD</sequence>
<dbReference type="AlphaFoldDB" id="A0AAD5X7C5"/>
<organism evidence="1 2">
    <name type="scientific">Rhizophlyctis rosea</name>
    <dbReference type="NCBI Taxonomy" id="64517"/>
    <lineage>
        <taxon>Eukaryota</taxon>
        <taxon>Fungi</taxon>
        <taxon>Fungi incertae sedis</taxon>
        <taxon>Chytridiomycota</taxon>
        <taxon>Chytridiomycota incertae sedis</taxon>
        <taxon>Chytridiomycetes</taxon>
        <taxon>Rhizophlyctidales</taxon>
        <taxon>Rhizophlyctidaceae</taxon>
        <taxon>Rhizophlyctis</taxon>
    </lineage>
</organism>